<name>A0A426X0G9_ENSVE</name>
<sequence>MISCSRNPGVFAFSMPNKPGKVDHIFHFRSTTMTTVYKLPGVRPSCRRERFEMDEAFGSARVKVQFGDHAKNIEVVDSCPVNCIHWVAAEELPLLEFLVRAQPKQAY</sequence>
<dbReference type="Proteomes" id="UP000287651">
    <property type="component" value="Unassembled WGS sequence"/>
</dbReference>
<feature type="non-terminal residue" evidence="1">
    <location>
        <position position="107"/>
    </location>
</feature>
<dbReference type="Gene3D" id="3.30.70.20">
    <property type="match status" value="1"/>
</dbReference>
<dbReference type="PANTHER" id="PTHR45295">
    <property type="entry name" value="CHAPERONE PROTEIN DNAJ C76, CHLOROPLASTIC"/>
    <property type="match status" value="1"/>
</dbReference>
<gene>
    <name evidence="1" type="ORF">B296_00048950</name>
</gene>
<proteinExistence type="predicted"/>
<comment type="caution">
    <text evidence="1">The sequence shown here is derived from an EMBL/GenBank/DDBJ whole genome shotgun (WGS) entry which is preliminary data.</text>
</comment>
<organism evidence="1 2">
    <name type="scientific">Ensete ventricosum</name>
    <name type="common">Abyssinian banana</name>
    <name type="synonym">Musa ensete</name>
    <dbReference type="NCBI Taxonomy" id="4639"/>
    <lineage>
        <taxon>Eukaryota</taxon>
        <taxon>Viridiplantae</taxon>
        <taxon>Streptophyta</taxon>
        <taxon>Embryophyta</taxon>
        <taxon>Tracheophyta</taxon>
        <taxon>Spermatophyta</taxon>
        <taxon>Magnoliopsida</taxon>
        <taxon>Liliopsida</taxon>
        <taxon>Zingiberales</taxon>
        <taxon>Musaceae</taxon>
        <taxon>Ensete</taxon>
    </lineage>
</organism>
<protein>
    <submittedName>
        <fullName evidence="1">Uncharacterized protein</fullName>
    </submittedName>
</protein>
<accession>A0A426X0G9</accession>
<dbReference type="EMBL" id="AMZH03030247">
    <property type="protein sequence ID" value="RRT32957.1"/>
    <property type="molecule type" value="Genomic_DNA"/>
</dbReference>
<evidence type="ECO:0000313" key="2">
    <source>
        <dbReference type="Proteomes" id="UP000287651"/>
    </source>
</evidence>
<dbReference type="AlphaFoldDB" id="A0A426X0G9"/>
<evidence type="ECO:0000313" key="1">
    <source>
        <dbReference type="EMBL" id="RRT32957.1"/>
    </source>
</evidence>
<reference evidence="1 2" key="1">
    <citation type="journal article" date="2014" name="Agronomy (Basel)">
        <title>A Draft Genome Sequence for Ensete ventricosum, the Drought-Tolerant Tree Against Hunger.</title>
        <authorList>
            <person name="Harrison J."/>
            <person name="Moore K.A."/>
            <person name="Paszkiewicz K."/>
            <person name="Jones T."/>
            <person name="Grant M."/>
            <person name="Ambacheew D."/>
            <person name="Muzemil S."/>
            <person name="Studholme D.J."/>
        </authorList>
    </citation>
    <scope>NUCLEOTIDE SEQUENCE [LARGE SCALE GENOMIC DNA]</scope>
</reference>
<dbReference type="PANTHER" id="PTHR45295:SF4">
    <property type="entry name" value="OS06G0474800 PROTEIN"/>
    <property type="match status" value="1"/>
</dbReference>